<proteinExistence type="predicted"/>
<feature type="domain" description="Teneurin N-terminal" evidence="2">
    <location>
        <begin position="93"/>
        <end position="185"/>
    </location>
</feature>
<sequence length="476" mass="50971">MSEERRGEARGAHIRGASSSQSAHPALPTARGGRWQTRLPTAFAISHVGGRLWLPQTCAGSENCSVRMAVGRCSLSVRNMSGSGCGSEMLVSGQNFTLRQLGVCEPANRRGLAFCAEMGLPHRGYSISAGSDADTENEAVMSPEHAMRLWGRGVKSGRSSCLSSRSNSALTLTDTEHENKSDSESVAVLVVLSRVPCTREGAGRAVAWELVLVAVLARTDRLQNERGEPPSLVASVPWVVLGRLSCLQSCEKTPNWISTISFTGFVHASFSGEELGIRYPQSRRHGLVTARMWSHAWRVSVLACAARSRELVSPSEGSHLPLPPFLYDCGDPCKETVSLFYLRTSSCLVPGVEEAEADERAVSLWDGGSSCCSCARQRAMSLGLRDVLPLAVFILQVTPSAAVSLAVRSLSLSECGPQRAVTLASSFRDMELSIKRQATVEASCPDLPLVASFPSPIAWVIPSLGYLMPDQVAGGP</sequence>
<evidence type="ECO:0000313" key="4">
    <source>
        <dbReference type="Proteomes" id="UP000700334"/>
    </source>
</evidence>
<name>A0A8J5ZVS5_GALPY</name>
<comment type="caution">
    <text evidence="3">The sequence shown here is derived from an EMBL/GenBank/DDBJ whole genome shotgun (WGS) entry which is preliminary data.</text>
</comment>
<feature type="compositionally biased region" description="Basic and acidic residues" evidence="1">
    <location>
        <begin position="1"/>
        <end position="11"/>
    </location>
</feature>
<keyword evidence="4" id="KW-1185">Reference proteome</keyword>
<dbReference type="InterPro" id="IPR009471">
    <property type="entry name" value="Ten_N"/>
</dbReference>
<organism evidence="3 4">
    <name type="scientific">Galemys pyrenaicus</name>
    <name type="common">Iberian desman</name>
    <name type="synonym">Pyrenean desman</name>
    <dbReference type="NCBI Taxonomy" id="202257"/>
    <lineage>
        <taxon>Eukaryota</taxon>
        <taxon>Metazoa</taxon>
        <taxon>Chordata</taxon>
        <taxon>Craniata</taxon>
        <taxon>Vertebrata</taxon>
        <taxon>Euteleostomi</taxon>
        <taxon>Mammalia</taxon>
        <taxon>Eutheria</taxon>
        <taxon>Laurasiatheria</taxon>
        <taxon>Eulipotyphla</taxon>
        <taxon>Talpidae</taxon>
        <taxon>Galemys</taxon>
    </lineage>
</organism>
<dbReference type="GO" id="GO:0016020">
    <property type="term" value="C:membrane"/>
    <property type="evidence" value="ECO:0007669"/>
    <property type="project" value="InterPro"/>
</dbReference>
<reference evidence="3" key="1">
    <citation type="journal article" date="2021" name="Evol. Appl.">
        <title>The genome of the Pyrenean desman and the effects of bottlenecks and inbreeding on the genomic landscape of an endangered species.</title>
        <authorList>
            <person name="Escoda L."/>
            <person name="Castresana J."/>
        </authorList>
    </citation>
    <scope>NUCLEOTIDE SEQUENCE</scope>
    <source>
        <strain evidence="3">IBE-C5619</strain>
    </source>
</reference>
<evidence type="ECO:0000259" key="2">
    <source>
        <dbReference type="PROSITE" id="PS51361"/>
    </source>
</evidence>
<gene>
    <name evidence="3" type="ORF">J0S82_014768</name>
</gene>
<dbReference type="GO" id="GO:0007165">
    <property type="term" value="P:signal transduction"/>
    <property type="evidence" value="ECO:0007669"/>
    <property type="project" value="InterPro"/>
</dbReference>
<dbReference type="Pfam" id="PF06484">
    <property type="entry name" value="Ten_N"/>
    <property type="match status" value="1"/>
</dbReference>
<feature type="region of interest" description="Disordered" evidence="1">
    <location>
        <begin position="1"/>
        <end position="33"/>
    </location>
</feature>
<evidence type="ECO:0000256" key="1">
    <source>
        <dbReference type="SAM" id="MobiDB-lite"/>
    </source>
</evidence>
<dbReference type="Proteomes" id="UP000700334">
    <property type="component" value="Unassembled WGS sequence"/>
</dbReference>
<dbReference type="EMBL" id="JAGFMF010012033">
    <property type="protein sequence ID" value="KAG8508351.1"/>
    <property type="molecule type" value="Genomic_DNA"/>
</dbReference>
<accession>A0A8J5ZVS5</accession>
<dbReference type="PROSITE" id="PS51361">
    <property type="entry name" value="TENEURIN_N"/>
    <property type="match status" value="1"/>
</dbReference>
<dbReference type="OrthoDB" id="9932339at2759"/>
<protein>
    <submittedName>
        <fullName evidence="3">Teneurin-3</fullName>
    </submittedName>
</protein>
<evidence type="ECO:0000313" key="3">
    <source>
        <dbReference type="EMBL" id="KAG8508351.1"/>
    </source>
</evidence>
<dbReference type="AlphaFoldDB" id="A0A8J5ZVS5"/>